<dbReference type="EMBL" id="JANIIK010000115">
    <property type="protein sequence ID" value="KAJ3588700.1"/>
    <property type="molecule type" value="Genomic_DNA"/>
</dbReference>
<sequence length="75" mass="8145">MEPAYRRFHLNHPPGFIPSMAAIRGEPRQQRHPVSGGAWCTGPGGDWVGLVDLLGEPGGWGSSQWVLKMAVNHSV</sequence>
<reference evidence="1" key="1">
    <citation type="submission" date="2022-07" db="EMBL/GenBank/DDBJ databases">
        <title>Chromosome-level genome of Muraenolepis orangiensis.</title>
        <authorList>
            <person name="Kim J."/>
        </authorList>
    </citation>
    <scope>NUCLEOTIDE SEQUENCE</scope>
    <source>
        <strain evidence="1">KU_S4_2022</strain>
        <tissue evidence="1">Muscle</tissue>
    </source>
</reference>
<comment type="caution">
    <text evidence="1">The sequence shown here is derived from an EMBL/GenBank/DDBJ whole genome shotgun (WGS) entry which is preliminary data.</text>
</comment>
<protein>
    <submittedName>
        <fullName evidence="1">Uncharacterized protein</fullName>
    </submittedName>
</protein>
<dbReference type="AlphaFoldDB" id="A0A9Q0I813"/>
<accession>A0A9Q0I813</accession>
<name>A0A9Q0I813_9TELE</name>
<organism evidence="1 2">
    <name type="scientific">Muraenolepis orangiensis</name>
    <name type="common">Patagonian moray cod</name>
    <dbReference type="NCBI Taxonomy" id="630683"/>
    <lineage>
        <taxon>Eukaryota</taxon>
        <taxon>Metazoa</taxon>
        <taxon>Chordata</taxon>
        <taxon>Craniata</taxon>
        <taxon>Vertebrata</taxon>
        <taxon>Euteleostomi</taxon>
        <taxon>Actinopterygii</taxon>
        <taxon>Neopterygii</taxon>
        <taxon>Teleostei</taxon>
        <taxon>Neoteleostei</taxon>
        <taxon>Acanthomorphata</taxon>
        <taxon>Zeiogadaria</taxon>
        <taxon>Gadariae</taxon>
        <taxon>Gadiformes</taxon>
        <taxon>Muraenolepidoidei</taxon>
        <taxon>Muraenolepididae</taxon>
        <taxon>Muraenolepis</taxon>
    </lineage>
</organism>
<dbReference type="Proteomes" id="UP001148018">
    <property type="component" value="Unassembled WGS sequence"/>
</dbReference>
<proteinExistence type="predicted"/>
<keyword evidence="2" id="KW-1185">Reference proteome</keyword>
<evidence type="ECO:0000313" key="2">
    <source>
        <dbReference type="Proteomes" id="UP001148018"/>
    </source>
</evidence>
<gene>
    <name evidence="1" type="ORF">NHX12_009554</name>
</gene>
<evidence type="ECO:0000313" key="1">
    <source>
        <dbReference type="EMBL" id="KAJ3588700.1"/>
    </source>
</evidence>